<dbReference type="InterPro" id="IPR036895">
    <property type="entry name" value="Uracil-DNA_glycosylase-like_sf"/>
</dbReference>
<dbReference type="PANTHER" id="PTHR12159:SF9">
    <property type="entry name" value="G_T MISMATCH-SPECIFIC THYMINE DNA GLYCOSYLASE"/>
    <property type="match status" value="1"/>
</dbReference>
<keyword evidence="3" id="KW-0234">DNA repair</keyword>
<evidence type="ECO:0000259" key="6">
    <source>
        <dbReference type="SMART" id="SM00986"/>
    </source>
</evidence>
<dbReference type="EMBL" id="NKHU02000015">
    <property type="protein sequence ID" value="RHZ65817.1"/>
    <property type="molecule type" value="Genomic_DNA"/>
</dbReference>
<evidence type="ECO:0000256" key="5">
    <source>
        <dbReference type="SAM" id="Phobius"/>
    </source>
</evidence>
<dbReference type="Pfam" id="PF03167">
    <property type="entry name" value="UDG"/>
    <property type="match status" value="1"/>
</dbReference>
<evidence type="ECO:0000256" key="4">
    <source>
        <dbReference type="SAM" id="MobiDB-lite"/>
    </source>
</evidence>
<dbReference type="GeneID" id="38127488"/>
<feature type="compositionally biased region" description="Low complexity" evidence="4">
    <location>
        <begin position="236"/>
        <end position="284"/>
    </location>
</feature>
<evidence type="ECO:0000313" key="8">
    <source>
        <dbReference type="Proteomes" id="UP000215305"/>
    </source>
</evidence>
<gene>
    <name evidence="7" type="ORF">CDV56_105514</name>
</gene>
<evidence type="ECO:0000256" key="1">
    <source>
        <dbReference type="ARBA" id="ARBA00022763"/>
    </source>
</evidence>
<dbReference type="SMART" id="SM00987">
    <property type="entry name" value="UreE_C"/>
    <property type="match status" value="1"/>
</dbReference>
<comment type="caution">
    <text evidence="7">The sequence shown here is derived from an EMBL/GenBank/DDBJ whole genome shotgun (WGS) entry which is preliminary data.</text>
</comment>
<keyword evidence="2" id="KW-0378">Hydrolase</keyword>
<organism evidence="7 8">
    <name type="scientific">Aspergillus thermomutatus</name>
    <name type="common">Neosartorya pseudofischeri</name>
    <dbReference type="NCBI Taxonomy" id="41047"/>
    <lineage>
        <taxon>Eukaryota</taxon>
        <taxon>Fungi</taxon>
        <taxon>Dikarya</taxon>
        <taxon>Ascomycota</taxon>
        <taxon>Pezizomycotina</taxon>
        <taxon>Eurotiomycetes</taxon>
        <taxon>Eurotiomycetidae</taxon>
        <taxon>Eurotiales</taxon>
        <taxon>Aspergillaceae</taxon>
        <taxon>Aspergillus</taxon>
        <taxon>Aspergillus subgen. Fumigati</taxon>
    </lineage>
</organism>
<dbReference type="GO" id="GO:0008263">
    <property type="term" value="F:pyrimidine-specific mismatch base pair DNA N-glycosylase activity"/>
    <property type="evidence" value="ECO:0007669"/>
    <property type="project" value="TreeGrafter"/>
</dbReference>
<feature type="transmembrane region" description="Helical" evidence="5">
    <location>
        <begin position="51"/>
        <end position="71"/>
    </location>
</feature>
<accession>A0A397HSJ2</accession>
<evidence type="ECO:0000313" key="7">
    <source>
        <dbReference type="EMBL" id="RHZ65817.1"/>
    </source>
</evidence>
<dbReference type="Proteomes" id="UP000215305">
    <property type="component" value="Unassembled WGS sequence"/>
</dbReference>
<dbReference type="Pfam" id="PF24853">
    <property type="entry name" value="DUF7727"/>
    <property type="match status" value="1"/>
</dbReference>
<dbReference type="FunFam" id="3.40.470.10:FF:000010">
    <property type="entry name" value="G/U mismatch-specific DNA glycosylase"/>
    <property type="match status" value="1"/>
</dbReference>
<evidence type="ECO:0000256" key="2">
    <source>
        <dbReference type="ARBA" id="ARBA00022801"/>
    </source>
</evidence>
<sequence>MGRLIKNHWARLIILTAAAYQIGSAVEGFIWPKIFWDFTTKNLNGAVKPTPILQILNLIMGLLGIAWEWPLNLLAGTLPHRSIEVRLIMYPLSALLAALLYQGTDPAIYYLIGIAVYFWAYTEGEQGSSSTAGMAPPAPVSEDISQAYQDEAGIHDEHDVPVNKKTTFNGRLNQYFHTSKNVAPTKDSSAEMASAPNLLTATVKRKSESQSESEPPSDPSSNDPTLQPSFKRPRTLRSSQSSTVTTSLTPHITRSRSASSTTTSAASLPPSRPDSPLTPSTTPEETSRPRSLRRQPSTPATSSICLLRDTIPPNLTLLLVGVNPGIMTGTTGFAYAHPSNLFWKLLHWSGITPIRHPPSDTYRLPELYNIGNTNIVERPTRDASMLSKAEMNAGVPVLEAKVAKQRPEAVCLVGKSIWEAVWRVRKGRAIRKEEFRYGWQDEAENMGRCDGPGGWAGARVFVATTTSGLAAGMSIAEKQAVWNELGSWVVKRREALADKPPSQ</sequence>
<dbReference type="SMART" id="SM00986">
    <property type="entry name" value="UDG"/>
    <property type="match status" value="1"/>
</dbReference>
<dbReference type="GO" id="GO:0006285">
    <property type="term" value="P:base-excision repair, AP site formation"/>
    <property type="evidence" value="ECO:0007669"/>
    <property type="project" value="InterPro"/>
</dbReference>
<name>A0A397HSJ2_ASPTH</name>
<dbReference type="InterPro" id="IPR056144">
    <property type="entry name" value="DUF7727"/>
</dbReference>
<dbReference type="PANTHER" id="PTHR12159">
    <property type="entry name" value="G/T AND G/U MISMATCH-SPECIFIC DNA GLYCOSYLASE"/>
    <property type="match status" value="1"/>
</dbReference>
<dbReference type="InterPro" id="IPR005122">
    <property type="entry name" value="Uracil-DNA_glycosylase-like"/>
</dbReference>
<feature type="transmembrane region" description="Helical" evidence="5">
    <location>
        <begin position="83"/>
        <end position="101"/>
    </location>
</feature>
<feature type="region of interest" description="Disordered" evidence="4">
    <location>
        <begin position="202"/>
        <end position="304"/>
    </location>
</feature>
<keyword evidence="8" id="KW-1185">Reference proteome</keyword>
<feature type="transmembrane region" description="Helical" evidence="5">
    <location>
        <begin position="12"/>
        <end position="31"/>
    </location>
</feature>
<feature type="compositionally biased region" description="Polar residues" evidence="4">
    <location>
        <begin position="294"/>
        <end position="304"/>
    </location>
</feature>
<keyword evidence="5" id="KW-0812">Transmembrane</keyword>
<dbReference type="SUPFAM" id="SSF52141">
    <property type="entry name" value="Uracil-DNA glycosylase-like"/>
    <property type="match status" value="1"/>
</dbReference>
<keyword evidence="1" id="KW-0227">DNA damage</keyword>
<feature type="domain" description="Uracil-DNA glycosylase-like" evidence="6">
    <location>
        <begin position="308"/>
        <end position="486"/>
    </location>
</feature>
<dbReference type="STRING" id="41047.A0A397HSJ2"/>
<dbReference type="OrthoDB" id="565731at2759"/>
<dbReference type="AlphaFoldDB" id="A0A397HSJ2"/>
<keyword evidence="5" id="KW-1133">Transmembrane helix</keyword>
<keyword evidence="5" id="KW-0472">Membrane</keyword>
<dbReference type="RefSeq" id="XP_026617989.1">
    <property type="nucleotide sequence ID" value="XM_026759133.1"/>
</dbReference>
<dbReference type="VEuPathDB" id="FungiDB:CDV56_105514"/>
<dbReference type="CDD" id="cd10028">
    <property type="entry name" value="UDG-F2_TDG_MUG"/>
    <property type="match status" value="1"/>
</dbReference>
<dbReference type="Gene3D" id="3.40.470.10">
    <property type="entry name" value="Uracil-DNA glycosylase-like domain"/>
    <property type="match status" value="1"/>
</dbReference>
<evidence type="ECO:0000256" key="3">
    <source>
        <dbReference type="ARBA" id="ARBA00023204"/>
    </source>
</evidence>
<dbReference type="InterPro" id="IPR015637">
    <property type="entry name" value="MUG/TDG"/>
</dbReference>
<proteinExistence type="predicted"/>
<reference evidence="7" key="1">
    <citation type="submission" date="2018-08" db="EMBL/GenBank/DDBJ databases">
        <title>Draft genome sequence of azole-resistant Aspergillus thermomutatus (Neosartorya pseudofischeri) strain HMR AF 39, isolated from a human nasal aspirate.</title>
        <authorList>
            <person name="Parent-Michaud M."/>
            <person name="Dufresne P.J."/>
            <person name="Fournier E."/>
            <person name="Martineau C."/>
            <person name="Moreira S."/>
            <person name="Perkins V."/>
            <person name="De Repentigny L."/>
            <person name="Dufresne S.F."/>
        </authorList>
    </citation>
    <scope>NUCLEOTIDE SEQUENCE [LARGE SCALE GENOMIC DNA]</scope>
    <source>
        <strain evidence="7">HMR AF 39</strain>
    </source>
</reference>
<dbReference type="GO" id="GO:0004844">
    <property type="term" value="F:uracil DNA N-glycosylase activity"/>
    <property type="evidence" value="ECO:0007669"/>
    <property type="project" value="TreeGrafter"/>
</dbReference>
<protein>
    <recommendedName>
        <fullName evidence="6">Uracil-DNA glycosylase-like domain-containing protein</fullName>
    </recommendedName>
</protein>